<dbReference type="InterPro" id="IPR036179">
    <property type="entry name" value="Ig-like_dom_sf"/>
</dbReference>
<feature type="domain" description="Ig-like" evidence="4">
    <location>
        <begin position="810"/>
        <end position="897"/>
    </location>
</feature>
<dbReference type="InterPro" id="IPR007110">
    <property type="entry name" value="Ig-like_dom"/>
</dbReference>
<dbReference type="Proteomes" id="UP000663834">
    <property type="component" value="Unassembled WGS sequence"/>
</dbReference>
<accession>A0A816FG98</accession>
<organism evidence="6 7">
    <name type="scientific">Rotaria magnacalcarata</name>
    <dbReference type="NCBI Taxonomy" id="392030"/>
    <lineage>
        <taxon>Eukaryota</taxon>
        <taxon>Metazoa</taxon>
        <taxon>Spiralia</taxon>
        <taxon>Gnathifera</taxon>
        <taxon>Rotifera</taxon>
        <taxon>Eurotatoria</taxon>
        <taxon>Bdelloidea</taxon>
        <taxon>Philodinida</taxon>
        <taxon>Philodinidae</taxon>
        <taxon>Rotaria</taxon>
    </lineage>
</organism>
<dbReference type="SUPFAM" id="SSF49265">
    <property type="entry name" value="Fibronectin type III"/>
    <property type="match status" value="7"/>
</dbReference>
<reference evidence="6" key="1">
    <citation type="submission" date="2021-02" db="EMBL/GenBank/DDBJ databases">
        <authorList>
            <person name="Nowell W R."/>
        </authorList>
    </citation>
    <scope>NUCLEOTIDE SEQUENCE</scope>
</reference>
<dbReference type="PANTHER" id="PTHR14340:SF9">
    <property type="entry name" value="FIBRONECTIN TYPE-III DOMAIN-CONTAINING PROTEIN"/>
    <property type="match status" value="1"/>
</dbReference>
<evidence type="ECO:0000259" key="5">
    <source>
        <dbReference type="PROSITE" id="PS50853"/>
    </source>
</evidence>
<feature type="region of interest" description="Disordered" evidence="3">
    <location>
        <begin position="102"/>
        <end position="121"/>
    </location>
</feature>
<dbReference type="InterPro" id="IPR013098">
    <property type="entry name" value="Ig_I-set"/>
</dbReference>
<dbReference type="Gene3D" id="2.60.40.10">
    <property type="entry name" value="Immunoglobulins"/>
    <property type="match status" value="28"/>
</dbReference>
<dbReference type="InterPro" id="IPR013783">
    <property type="entry name" value="Ig-like_fold"/>
</dbReference>
<evidence type="ECO:0000313" key="7">
    <source>
        <dbReference type="Proteomes" id="UP000663834"/>
    </source>
</evidence>
<feature type="domain" description="Ig-like" evidence="4">
    <location>
        <begin position="332"/>
        <end position="425"/>
    </location>
</feature>
<keyword evidence="2" id="KW-0393">Immunoglobulin domain</keyword>
<sequence length="3004" mass="334204">MAASTPRFSKPPAIRQIPDDSTKLFLECQVQGTPKPEVTWFHNDNKLSNTPNKHKQTIQVAIGNNYNVTLEISNLAATDTGAYKIIAKNKVGEITANVNLNLANEDDTEPTSETENSAEGSTPVFVQKPTIRQENDGKRLIFECKISAEPKPELFWSHDDTTLQDSGRYLIYCDALPNNTYLTCLEIDDVNSSDGGKYKVLAKNKLGESNAHIVLNLDGPDQSSGGRPTFTKTPEVRIFEESALLQCQCTADPVPSFAWTLDGKPIALGTKYKQGILTEGNTHRISLEVFQLVKKDSGAYKVTAKNAKGDGTANIQLNIEGVDFKLPDGLAPSFLNKPIIKQDAKTATVQIDIAADPNPSLFWVKDGKDLMNVDKYITRIDRKGGNKYSIFLDIKNLASSDSGLYKCIISNEVGTAVANVAIKIAGDKASLEQTDKLAPSLEKAKVTKDAKQKSIKFEYRCKGKQEPKVTWRKSKTEIKDTPNKYKISKKKETDDTYVFTLDVLNATPADGGVYKILAKNDAGDAHALINLNVDAEAQPPYIDLLDFGFLNELNFYREELEPSETPQKKPVVEQPKILEAPIPTIAAPLEYNADDRDRLIPTIQTDEPLYEEAGPRRASTATATNRPKRPSISNLNSITENQSTPQIRTDQPESTDGDENGFYSRRSSGMDDRRPSLRRVDQEGLLKVRRDSKARRPSLSEVIPDWPALQKVKRPEKEKESFFEPLQDIRCKEEDKEVTFSCSFCKPSTRLRWLKNKVEIFHGLKYHFDSVGAKQKLTIYKLHPDDSGKYFCRVNDIETSAWLEVIPAKPLYDFYKELPTRMEVFRTKPTILECHVNDPNAPVKWYKNGIPLDLERDKRLKYHQDMTRCILRIFKTTKSDEGEYTCQIADDRGIKTTGYLYVEEPQWRFETKLPPTMETDENNKVELECSVQDEDAECDWYANGEKILPELNPDKYEVISYGKVRKLVVKKLHPVYDKGKYECKTGVMTTSCDIEIRPALRIEKGLVDVNTIEEEEVTFNVLLNKPDSRGKWFKDGKMIYPDQNTILTSERTKYRLTLKSVGLHDAGEISFQCVDVKDSCKLTVKECDKPPRMDTSRIPKSITVKAGRPFEIEIPFEAYPIPTMSWAKDGKNLTPGVDSQYQTAIDQKRCTLNVEKAKRDDTGKYELKLRNPKGDTKFALDVTVIDRPGKPEGPMKVSDVTKESCTVSWRPPLDNGGCPIEKYIVEKQDVGRGGWTPAGDVNGDATSINVTKLSPGKEYLFRVRAVNKEGESDPLENNIAILAKNPFDEPSVPGKPDVSDWDKDHVDLEWQPPAEDGGAPVEKYVIERREKGRESWQKGAEIDGQQCRGACGGLTEDKEYEFRVVAVNKAGPSEPSEPSRAVIAKPRFLKPRINKVGLKSVTVKQGQTITLEAPYTAEPLPTMTWQRETTDVTPDDRTQITQTNKLAKLVITKAVRADTGRYVIRLVNSSGTEIADCEVIVLAPPSRPQKPLAVKAITKSSVTLEWGPPLDNGGKEITNYVVEKRDRKTGDWVRCNDLITGTQITVTKLKEGHEYDFRVMAENINGISEPLVIETPVLIKNPFTEPGQSGTPQCVERDRDRIELKWNPPKSDGGNPIKGYQIERREKAAKRREWIDVNRGELHKDTNFVDDNVTPNKEYEYRVTAVNEAGPGEPSDSSGGIFAKPENEKPSFDLSGLLGSLGKKEIRVKAGEPLIINLPIDGSPKPTVTWSKDGEPIQQTRDTQLESDDCHTKLHKPSAKRTDTGKYTVQLKNGSGEDECDIDVIVLDKPGIPEGPLETTETTKDTVSLQWKPPKDNGGGNISGKILLYSLLLDICSNYIGYILEKCPENSDKWEKVPGIFTQPKGTIKDLETNKKYKFRVKAENIYGVGEPLETTSSIIVKPPYDPPDAPDTPEIADYNSNYIKLKWEKPKKDGGNPVTGYNIEMREKGRNNWTPCNTIPVRGKEYTASNLREGRSYEFRVAAVNEAGPGAPSKPTQSQKAEVPIFPADAPDQPKVDKITKDSVTLSWKKPLNDGGSKITGYIIEQRTPDSDDWAEVVEIPARDSSYTIPNLTEGEEVSFRVRAINEVGPSEPSRPTDVITIQDQPEKPSFLDLTGIKDITVKEGKDFEVHIPYKAIPKPQASWFISDKDFVTDDHVTTKTLDNVVTLINCHARRGDTGIYKLVLRNSEGSGQIQFRVNVLAPPTKPEGPLEALNVTPEGCTLHWKPSKDDGGSDIKSYLVEKCEVGTDKWTKVGPSVLNPTCDVKGLEEGKNYEFRVSAENENGFSEPLIIDAPVKAKWPFKPPDAPGTPECIGHTSDSITLQWTRPQNDGGNPVKGFIVEKKEKGTDRWIPVNRDPIAGVEYTVPSLANGKEYEFRVAAVNKAGPGEYAKTDGPIQARPPDVVPHAIGFNAFSPKEIIVRAGEDLRIPVPFVGSPIPQVNFAKGSDDIKPDENTQITVKDGIAELFIPKVTGADSGNYACTLKNQLGQDTVQMRVIVVDKPDTPEGPIAISDIKPDSCVLTWKPPKNDGGSPISNYIIEKLDPKKGEWQKVSSYCRVPFYEVTGLTEGSEYKFRVSAENVYGQSHPLESEKPIIAKNPFTAPQGPNNIDVANQTENSVTLSWKKPLNDGGSKITGYIIEQRTPDSDDWAEVVEIPARDSSYTIPNLTEGEEVSFRVRAINEVGPSEPSRPTDVITIQDQPEKPSFLDLTGIKDITVKEGKDFEVHIPYKAIPKPQASWFISDKDFVTDDHVTTKTLDNVVTLINCHARRGDTGIYKLVLRNSEGSGQIQFRVNVLAPPTKPEGPLEALNVTPEGCTLHWKPSKDDGGSDIKSYLVEKCEVGTDKWTKVGPSVLNPTCDVKGLEEGKNYEFRVSAENENGFSEPLIIDAPVKAKWPFKPPDAPGTPECIGHTNRATVSWMPPKDDGGSKIIGYAVEKRDTSKGADAWIPVTNNCKDTNFTVPSLLDGHEYEFRVMAINENGTSEPLRSSNPVVAQLPFSMFA</sequence>
<dbReference type="PROSITE" id="PS50835">
    <property type="entry name" value="IG_LIKE"/>
    <property type="match status" value="11"/>
</dbReference>
<dbReference type="FunFam" id="2.60.40.10:FF:000003">
    <property type="entry name" value="Titin isoform E"/>
    <property type="match status" value="4"/>
</dbReference>
<feature type="domain" description="Ig-like" evidence="4">
    <location>
        <begin position="1091"/>
        <end position="1183"/>
    </location>
</feature>
<evidence type="ECO:0000256" key="3">
    <source>
        <dbReference type="SAM" id="MobiDB-lite"/>
    </source>
</evidence>
<feature type="domain" description="Ig-like" evidence="4">
    <location>
        <begin position="6"/>
        <end position="101"/>
    </location>
</feature>
<feature type="domain" description="Fibronectin type-III" evidence="5">
    <location>
        <begin position="1793"/>
        <end position="1904"/>
    </location>
</feature>
<dbReference type="FunFam" id="2.60.40.10:FF:000031">
    <property type="entry name" value="Myosin-binding protein C, slow type"/>
    <property type="match status" value="5"/>
</dbReference>
<dbReference type="OrthoDB" id="504170at2759"/>
<dbReference type="FunFam" id="2.60.40.10:FF:000127">
    <property type="entry name" value="titin isoform X1"/>
    <property type="match status" value="3"/>
</dbReference>
<evidence type="ECO:0000313" key="6">
    <source>
        <dbReference type="EMBL" id="CAF1661098.1"/>
    </source>
</evidence>
<dbReference type="InterPro" id="IPR003599">
    <property type="entry name" value="Ig_sub"/>
</dbReference>
<feature type="domain" description="Fibronectin type-III" evidence="5">
    <location>
        <begin position="1484"/>
        <end position="1582"/>
    </location>
</feature>
<feature type="region of interest" description="Disordered" evidence="3">
    <location>
        <begin position="603"/>
        <end position="684"/>
    </location>
</feature>
<dbReference type="FunFam" id="2.60.40.10:FF:000056">
    <property type="entry name" value="twitchin isoform X4"/>
    <property type="match status" value="1"/>
</dbReference>
<feature type="domain" description="Ig-like" evidence="4">
    <location>
        <begin position="123"/>
        <end position="216"/>
    </location>
</feature>
<dbReference type="InterPro" id="IPR003598">
    <property type="entry name" value="Ig_sub2"/>
</dbReference>
<feature type="domain" description="Ig-like" evidence="4">
    <location>
        <begin position="905"/>
        <end position="995"/>
    </location>
</feature>
<feature type="domain" description="Fibronectin type-III" evidence="5">
    <location>
        <begin position="2506"/>
        <end position="2601"/>
    </location>
</feature>
<feature type="domain" description="Fibronectin type-III" evidence="5">
    <location>
        <begin position="1910"/>
        <end position="2005"/>
    </location>
</feature>
<feature type="domain" description="Ig-like" evidence="4">
    <location>
        <begin position="697"/>
        <end position="804"/>
    </location>
</feature>
<comment type="caution">
    <text evidence="6">The sequence shown here is derived from an EMBL/GenBank/DDBJ whole genome shotgun (WGS) entry which is preliminary data.</text>
</comment>
<keyword evidence="1" id="KW-0677">Repeat</keyword>
<gene>
    <name evidence="6" type="ORF">KQP761_LOCUS32073</name>
</gene>
<feature type="domain" description="Fibronectin type-III" evidence="5">
    <location>
        <begin position="2901"/>
        <end position="2999"/>
    </location>
</feature>
<feature type="domain" description="Fibronectin type-III" evidence="5">
    <location>
        <begin position="1190"/>
        <end position="1286"/>
    </location>
</feature>
<dbReference type="PANTHER" id="PTHR14340">
    <property type="entry name" value="MICROFIBRIL-ASSOCIATED GLYCOPROTEIN 3"/>
    <property type="match status" value="1"/>
</dbReference>
<dbReference type="SUPFAM" id="SSF48726">
    <property type="entry name" value="Immunoglobulin"/>
    <property type="match status" value="15"/>
</dbReference>
<feature type="domain" description="Fibronectin type-III" evidence="5">
    <location>
        <begin position="2208"/>
        <end position="2302"/>
    </location>
</feature>
<dbReference type="InterPro" id="IPR036116">
    <property type="entry name" value="FN3_sf"/>
</dbReference>
<feature type="domain" description="Fibronectin type-III" evidence="5">
    <location>
        <begin position="2011"/>
        <end position="2105"/>
    </location>
</feature>
<dbReference type="Pfam" id="PF00041">
    <property type="entry name" value="fn3"/>
    <property type="match status" value="13"/>
</dbReference>
<dbReference type="FunFam" id="2.60.40.10:FF:000034">
    <property type="entry name" value="Titin isoform A"/>
    <property type="match status" value="1"/>
</dbReference>
<dbReference type="PRINTS" id="PR00014">
    <property type="entry name" value="FNTYPEIII"/>
</dbReference>
<feature type="compositionally biased region" description="Polar residues" evidence="3">
    <location>
        <begin position="619"/>
        <end position="652"/>
    </location>
</feature>
<dbReference type="GO" id="GO:0031672">
    <property type="term" value="C:A band"/>
    <property type="evidence" value="ECO:0007669"/>
    <property type="project" value="UniProtKB-ARBA"/>
</dbReference>
<protein>
    <recommendedName>
        <fullName evidence="8">Twitchin</fullName>
    </recommendedName>
</protein>
<dbReference type="CDD" id="cd00096">
    <property type="entry name" value="Ig"/>
    <property type="match status" value="2"/>
</dbReference>
<dbReference type="FunFam" id="2.60.40.10:FF:000160">
    <property type="entry name" value="Titin a"/>
    <property type="match status" value="2"/>
</dbReference>
<feature type="domain" description="Fibronectin type-III" evidence="5">
    <location>
        <begin position="2607"/>
        <end position="2701"/>
    </location>
</feature>
<proteinExistence type="predicted"/>
<evidence type="ECO:0000256" key="2">
    <source>
        <dbReference type="ARBA" id="ARBA00023319"/>
    </source>
</evidence>
<dbReference type="EMBL" id="CAJNOW010017868">
    <property type="protein sequence ID" value="CAF1661098.1"/>
    <property type="molecule type" value="Genomic_DNA"/>
</dbReference>
<dbReference type="FunFam" id="2.60.40.10:FF:000051">
    <property type="entry name" value="Uncharacterized protein, isoform J"/>
    <property type="match status" value="1"/>
</dbReference>
<dbReference type="FunFam" id="2.60.40.10:FF:000097">
    <property type="entry name" value="Bent, isoform F"/>
    <property type="match status" value="2"/>
</dbReference>
<feature type="domain" description="Ig-like" evidence="4">
    <location>
        <begin position="1391"/>
        <end position="1475"/>
    </location>
</feature>
<dbReference type="InterPro" id="IPR003961">
    <property type="entry name" value="FN3_dom"/>
</dbReference>
<evidence type="ECO:0000259" key="4">
    <source>
        <dbReference type="PROSITE" id="PS50835"/>
    </source>
</evidence>
<dbReference type="CDD" id="cd05748">
    <property type="entry name" value="Ig_Titin_like"/>
    <property type="match status" value="1"/>
</dbReference>
<feature type="domain" description="Ig-like" evidence="4">
    <location>
        <begin position="228"/>
        <end position="318"/>
    </location>
</feature>
<name>A0A816FG98_9BILA</name>
<evidence type="ECO:0000256" key="1">
    <source>
        <dbReference type="ARBA" id="ARBA00022737"/>
    </source>
</evidence>
<dbReference type="FunFam" id="2.60.40.10:FF:002083">
    <property type="entry name" value="Protein CBR-UNC-22"/>
    <property type="match status" value="1"/>
</dbReference>
<dbReference type="Pfam" id="PF07679">
    <property type="entry name" value="I-set"/>
    <property type="match status" value="13"/>
</dbReference>
<evidence type="ECO:0008006" key="8">
    <source>
        <dbReference type="Google" id="ProtNLM"/>
    </source>
</evidence>
<feature type="domain" description="Ig-like" evidence="4">
    <location>
        <begin position="1690"/>
        <end position="1783"/>
    </location>
</feature>
<feature type="domain" description="Fibronectin type-III" evidence="5">
    <location>
        <begin position="1292"/>
        <end position="1387"/>
    </location>
</feature>
<feature type="domain" description="Fibronectin type-III" evidence="5">
    <location>
        <begin position="2308"/>
        <end position="2403"/>
    </location>
</feature>
<dbReference type="CDD" id="cd00063">
    <property type="entry name" value="FN3"/>
    <property type="match status" value="13"/>
</dbReference>
<dbReference type="SMART" id="SM00409">
    <property type="entry name" value="IG"/>
    <property type="match status" value="15"/>
</dbReference>
<feature type="domain" description="Fibronectin type-III" evidence="5">
    <location>
        <begin position="1588"/>
        <end position="1686"/>
    </location>
</feature>
<feature type="domain" description="Ig-like" evidence="4">
    <location>
        <begin position="2403"/>
        <end position="2499"/>
    </location>
</feature>
<feature type="domain" description="Fibronectin type-III" evidence="5">
    <location>
        <begin position="2804"/>
        <end position="2898"/>
    </location>
</feature>
<dbReference type="SMART" id="SM00408">
    <property type="entry name" value="IGc2"/>
    <property type="match status" value="12"/>
</dbReference>
<dbReference type="SMART" id="SM00060">
    <property type="entry name" value="FN3"/>
    <property type="match status" value="13"/>
</dbReference>
<feature type="compositionally biased region" description="Basic and acidic residues" evidence="3">
    <location>
        <begin position="668"/>
        <end position="684"/>
    </location>
</feature>
<dbReference type="PROSITE" id="PS50853">
    <property type="entry name" value="FN3"/>
    <property type="match status" value="13"/>
</dbReference>